<feature type="compositionally biased region" description="Polar residues" evidence="1">
    <location>
        <begin position="798"/>
        <end position="829"/>
    </location>
</feature>
<dbReference type="SUPFAM" id="SSF52047">
    <property type="entry name" value="RNI-like"/>
    <property type="match status" value="1"/>
</dbReference>
<dbReference type="FunFam" id="3.80.10.10:FF:000535">
    <property type="entry name" value="Leucine Rich Repeat family protein"/>
    <property type="match status" value="1"/>
</dbReference>
<gene>
    <name evidence="3" type="ORF">E3N88_11028</name>
</gene>
<protein>
    <recommendedName>
        <fullName evidence="2">F-box/LRR-repeat protein 15-like leucin rich repeat domain-containing protein</fullName>
    </recommendedName>
</protein>
<dbReference type="InterPro" id="IPR032675">
    <property type="entry name" value="LRR_dom_sf"/>
</dbReference>
<dbReference type="OrthoDB" id="550575at2759"/>
<feature type="compositionally biased region" description="Low complexity" evidence="1">
    <location>
        <begin position="430"/>
        <end position="443"/>
    </location>
</feature>
<feature type="compositionally biased region" description="Basic and acidic residues" evidence="1">
    <location>
        <begin position="830"/>
        <end position="843"/>
    </location>
</feature>
<feature type="region of interest" description="Disordered" evidence="1">
    <location>
        <begin position="735"/>
        <end position="765"/>
    </location>
</feature>
<keyword evidence="4" id="KW-1185">Reference proteome</keyword>
<dbReference type="PANTHER" id="PTHR33870">
    <property type="entry name" value="CARDIOMYOPATHY-ASSOCIATED PROTEIN"/>
    <property type="match status" value="1"/>
</dbReference>
<dbReference type="AlphaFoldDB" id="A0A5N6PEI6"/>
<dbReference type="InterPro" id="IPR001611">
    <property type="entry name" value="Leu-rich_rpt"/>
</dbReference>
<feature type="compositionally biased region" description="Polar residues" evidence="1">
    <location>
        <begin position="735"/>
        <end position="749"/>
    </location>
</feature>
<organism evidence="3 4">
    <name type="scientific">Mikania micrantha</name>
    <name type="common">bitter vine</name>
    <dbReference type="NCBI Taxonomy" id="192012"/>
    <lineage>
        <taxon>Eukaryota</taxon>
        <taxon>Viridiplantae</taxon>
        <taxon>Streptophyta</taxon>
        <taxon>Embryophyta</taxon>
        <taxon>Tracheophyta</taxon>
        <taxon>Spermatophyta</taxon>
        <taxon>Magnoliopsida</taxon>
        <taxon>eudicotyledons</taxon>
        <taxon>Gunneridae</taxon>
        <taxon>Pentapetalae</taxon>
        <taxon>asterids</taxon>
        <taxon>campanulids</taxon>
        <taxon>Asterales</taxon>
        <taxon>Asteraceae</taxon>
        <taxon>Asteroideae</taxon>
        <taxon>Heliantheae alliance</taxon>
        <taxon>Eupatorieae</taxon>
        <taxon>Mikania</taxon>
    </lineage>
</organism>
<feature type="region of interest" description="Disordered" evidence="1">
    <location>
        <begin position="422"/>
        <end position="449"/>
    </location>
</feature>
<dbReference type="InterPro" id="IPR006553">
    <property type="entry name" value="Leu-rich_rpt_Cys-con_subtyp"/>
</dbReference>
<evidence type="ECO:0000256" key="1">
    <source>
        <dbReference type="SAM" id="MobiDB-lite"/>
    </source>
</evidence>
<dbReference type="PANTHER" id="PTHR33870:SF4">
    <property type="entry name" value="CARDIOMYOPATHY-ASSOCIATED PROTEIN"/>
    <property type="match status" value="1"/>
</dbReference>
<dbReference type="Proteomes" id="UP000326396">
    <property type="component" value="Linkage Group LG13"/>
</dbReference>
<feature type="compositionally biased region" description="Low complexity" evidence="1">
    <location>
        <begin position="637"/>
        <end position="649"/>
    </location>
</feature>
<proteinExistence type="predicted"/>
<dbReference type="Gene3D" id="3.80.10.10">
    <property type="entry name" value="Ribonuclease Inhibitor"/>
    <property type="match status" value="3"/>
</dbReference>
<accession>A0A5N6PEI6</accession>
<name>A0A5N6PEI6_9ASTR</name>
<evidence type="ECO:0000313" key="3">
    <source>
        <dbReference type="EMBL" id="KAD6119757.1"/>
    </source>
</evidence>
<evidence type="ECO:0000259" key="2">
    <source>
        <dbReference type="Pfam" id="PF25372"/>
    </source>
</evidence>
<reference evidence="3 4" key="1">
    <citation type="submission" date="2019-05" db="EMBL/GenBank/DDBJ databases">
        <title>Mikania micrantha, genome provides insights into the molecular mechanism of rapid growth.</title>
        <authorList>
            <person name="Liu B."/>
        </authorList>
    </citation>
    <scope>NUCLEOTIDE SEQUENCE [LARGE SCALE GENOMIC DNA]</scope>
    <source>
        <strain evidence="3">NLD-2019</strain>
        <tissue evidence="3">Leaf</tissue>
    </source>
</reference>
<dbReference type="InterPro" id="IPR057207">
    <property type="entry name" value="FBXL15_LRR"/>
</dbReference>
<feature type="region of interest" description="Disordered" evidence="1">
    <location>
        <begin position="624"/>
        <end position="657"/>
    </location>
</feature>
<evidence type="ECO:0000313" key="4">
    <source>
        <dbReference type="Proteomes" id="UP000326396"/>
    </source>
</evidence>
<dbReference type="Pfam" id="PF13516">
    <property type="entry name" value="LRR_6"/>
    <property type="match status" value="2"/>
</dbReference>
<dbReference type="Pfam" id="PF25372">
    <property type="entry name" value="DUF7885"/>
    <property type="match status" value="1"/>
</dbReference>
<comment type="caution">
    <text evidence="3">The sequence shown here is derived from an EMBL/GenBank/DDBJ whole genome shotgun (WGS) entry which is preliminary data.</text>
</comment>
<sequence>MVQDQVWSREIVPKVMKIISSRLRLPQRDIISLLLVSSSLNRTLVTSPSLWLVLDFHEMNNAGDRLLAALSLTRYHNVKQIILEFAQGIEDKHLAILENQFSGSLKNLEHLNLNGCQKISDYGIEAITKASPLLKLFSIYWNVRVTDVGISHVVNNCKHIVDLNLSGCKGISDKSLKMISERYQHLESLDITRCIKITDEGLQHIMVKCSGLKSLNLYALSSFTDVAYKKLSLLAHLRFLDLCGAQNLSDEGLSSIAKCKDIRILNLTWCVRVTDVGVIAIAQGCTSLEYLSLFGIVGVTDKCLEVLSKYCSNTITTLDVNGCIGIKAISKLQGNGEDEGLKVRHVEKDDRKKKFAKSRRSFKSVYSDRGKLIRRNTMNRNHDYIDTNDKDKDDIFSKSLDDLLTDRKAKDLREVKFESIAGNGESSSANGDVNCNNKNNNNKDVSKHNVKAQDCKIMHWTKENQKNDMDLGLSETERNKRLESLMVRRRSRKNLGFEEGGSTKCSNNNNVQISAIKTSKINPFLEDHSGGKKSPGSAPSFMLTTSNPFDLPYDPHEEKLDLTGDNFHQEFTVGQPKEPVFCRHESFSLGGFPHSVTAHDKHERSRYNHLSDKQKSAIEFETSTLDNEGDNKHIQHDSPISDDSISSNHPNKEVASSEQAVGVLCEEDGTTINPQEIDSYDDRKADINFLQGIKKRIHHAASNSIVSDLQVELSDEDTPPTLDDLDIEKDRQSFLNSSNPEANSGTIQGNHIHEPLGVPGEGSVAQAAPDGLTKVTMGQASVGSSSPKYVLQQEFSANPASPYNIINETQLSDDQARETSSSDNVLHQTNDSDEHPSRDRDIDNSQVGLKLPSSKTSQ</sequence>
<feature type="region of interest" description="Disordered" evidence="1">
    <location>
        <begin position="798"/>
        <end position="858"/>
    </location>
</feature>
<dbReference type="SMART" id="SM00367">
    <property type="entry name" value="LRR_CC"/>
    <property type="match status" value="7"/>
</dbReference>
<dbReference type="EMBL" id="SZYD01000005">
    <property type="protein sequence ID" value="KAD6119757.1"/>
    <property type="molecule type" value="Genomic_DNA"/>
</dbReference>
<feature type="domain" description="F-box/LRR-repeat protein 15-like leucin rich repeat" evidence="2">
    <location>
        <begin position="104"/>
        <end position="227"/>
    </location>
</feature>